<proteinExistence type="predicted"/>
<feature type="non-terminal residue" evidence="2">
    <location>
        <position position="118"/>
    </location>
</feature>
<feature type="region of interest" description="Disordered" evidence="1">
    <location>
        <begin position="92"/>
        <end position="118"/>
    </location>
</feature>
<gene>
    <name evidence="2" type="ORF">JYU34_021598</name>
</gene>
<reference evidence="2 3" key="1">
    <citation type="submission" date="2021-06" db="EMBL/GenBank/DDBJ databases">
        <title>A haploid diamondback moth (Plutella xylostella L.) genome assembly resolves 31 chromosomes and identifies a diamide resistance mutation.</title>
        <authorList>
            <person name="Ward C.M."/>
            <person name="Perry K.D."/>
            <person name="Baker G."/>
            <person name="Powis K."/>
            <person name="Heckel D.G."/>
            <person name="Baxter S.W."/>
        </authorList>
    </citation>
    <scope>NUCLEOTIDE SEQUENCE [LARGE SCALE GENOMIC DNA]</scope>
    <source>
        <strain evidence="2 3">LV</strain>
        <tissue evidence="2">Single pupa</tissue>
    </source>
</reference>
<keyword evidence="3" id="KW-1185">Reference proteome</keyword>
<evidence type="ECO:0000313" key="3">
    <source>
        <dbReference type="Proteomes" id="UP000823941"/>
    </source>
</evidence>
<accession>A0ABQ7PR19</accession>
<evidence type="ECO:0000313" key="2">
    <source>
        <dbReference type="EMBL" id="KAG7295424.1"/>
    </source>
</evidence>
<organism evidence="2 3">
    <name type="scientific">Plutella xylostella</name>
    <name type="common">Diamondback moth</name>
    <name type="synonym">Plutella maculipennis</name>
    <dbReference type="NCBI Taxonomy" id="51655"/>
    <lineage>
        <taxon>Eukaryota</taxon>
        <taxon>Metazoa</taxon>
        <taxon>Ecdysozoa</taxon>
        <taxon>Arthropoda</taxon>
        <taxon>Hexapoda</taxon>
        <taxon>Insecta</taxon>
        <taxon>Pterygota</taxon>
        <taxon>Neoptera</taxon>
        <taxon>Endopterygota</taxon>
        <taxon>Lepidoptera</taxon>
        <taxon>Glossata</taxon>
        <taxon>Ditrysia</taxon>
        <taxon>Yponomeutoidea</taxon>
        <taxon>Plutellidae</taxon>
        <taxon>Plutella</taxon>
    </lineage>
</organism>
<dbReference type="Proteomes" id="UP000823941">
    <property type="component" value="Chromosome 30"/>
</dbReference>
<name>A0ABQ7PR19_PLUXY</name>
<comment type="caution">
    <text evidence="2">The sequence shown here is derived from an EMBL/GenBank/DDBJ whole genome shotgun (WGS) entry which is preliminary data.</text>
</comment>
<dbReference type="EMBL" id="JAHIBW010000030">
    <property type="protein sequence ID" value="KAG7295424.1"/>
    <property type="molecule type" value="Genomic_DNA"/>
</dbReference>
<feature type="compositionally biased region" description="Basic and acidic residues" evidence="1">
    <location>
        <begin position="104"/>
        <end position="118"/>
    </location>
</feature>
<protein>
    <submittedName>
        <fullName evidence="2">Uncharacterized protein</fullName>
    </submittedName>
</protein>
<sequence>MALRASFSVFKVKLQWLIDSADLLDRPEHVNRVSVRLLTVNTEFTSLEASYQRIIELADPENNSENQILEAARKEYVRALEAFDKLMYEKLKQRRSTSGSTDESEPRSDGHRFDSEAL</sequence>
<evidence type="ECO:0000256" key="1">
    <source>
        <dbReference type="SAM" id="MobiDB-lite"/>
    </source>
</evidence>